<evidence type="ECO:0000256" key="12">
    <source>
        <dbReference type="HAMAP-Rule" id="MF_00111"/>
    </source>
</evidence>
<evidence type="ECO:0000256" key="11">
    <source>
        <dbReference type="ARBA" id="ARBA00047527"/>
    </source>
</evidence>
<name>A0A0S2W7H0_9FIRM</name>
<dbReference type="STRING" id="1297617.IB211_02909"/>
<feature type="domain" description="Enolpyruvate transferase" evidence="13">
    <location>
        <begin position="14"/>
        <end position="417"/>
    </location>
</feature>
<dbReference type="InterPro" id="IPR013792">
    <property type="entry name" value="RNA3'P_cycl/enolpyr_Trfase_a/b"/>
</dbReference>
<comment type="similarity">
    <text evidence="10 12">Belongs to the EPSP synthase family. MurA subfamily.</text>
</comment>
<dbReference type="Proteomes" id="UP000064844">
    <property type="component" value="Chromosome"/>
</dbReference>
<gene>
    <name evidence="12" type="primary">murA</name>
    <name evidence="14" type="ORF">IB211_02909</name>
</gene>
<dbReference type="SUPFAM" id="SSF55205">
    <property type="entry name" value="EPT/RTPC-like"/>
    <property type="match status" value="1"/>
</dbReference>
<keyword evidence="5 12" id="KW-0808">Transferase</keyword>
<dbReference type="GO" id="GO:0009252">
    <property type="term" value="P:peptidoglycan biosynthetic process"/>
    <property type="evidence" value="ECO:0007669"/>
    <property type="project" value="UniProtKB-UniRule"/>
</dbReference>
<dbReference type="PANTHER" id="PTHR43783:SF2">
    <property type="entry name" value="UDP-N-ACETYLGLUCOSAMINE 1-CARBOXYVINYLTRANSFERASE 2"/>
    <property type="match status" value="1"/>
</dbReference>
<dbReference type="GO" id="GO:0008760">
    <property type="term" value="F:UDP-N-acetylglucosamine 1-carboxyvinyltransferase activity"/>
    <property type="evidence" value="ECO:0007669"/>
    <property type="project" value="UniProtKB-UniRule"/>
</dbReference>
<dbReference type="NCBIfam" id="NF006873">
    <property type="entry name" value="PRK09369.1"/>
    <property type="match status" value="1"/>
</dbReference>
<dbReference type="eggNOG" id="COG0766">
    <property type="taxonomic scope" value="Bacteria"/>
</dbReference>
<feature type="modified residue" description="2-(S-cysteinyl)pyruvic acid O-phosphothioketal" evidence="12">
    <location>
        <position position="124"/>
    </location>
</feature>
<dbReference type="InterPro" id="IPR036968">
    <property type="entry name" value="Enolpyruvate_Tfrase_sf"/>
</dbReference>
<evidence type="ECO:0000256" key="2">
    <source>
        <dbReference type="ARBA" id="ARBA00004752"/>
    </source>
</evidence>
<evidence type="ECO:0000256" key="7">
    <source>
        <dbReference type="ARBA" id="ARBA00022984"/>
    </source>
</evidence>
<dbReference type="FunFam" id="3.65.10.10:FF:000001">
    <property type="entry name" value="UDP-N-acetylglucosamine 1-carboxyvinyltransferase"/>
    <property type="match status" value="1"/>
</dbReference>
<evidence type="ECO:0000256" key="3">
    <source>
        <dbReference type="ARBA" id="ARBA00022490"/>
    </source>
</evidence>
<dbReference type="AlphaFoldDB" id="A0A0S2W7H0"/>
<organism evidence="14 15">
    <name type="scientific">Intestinimonas butyriciproducens</name>
    <dbReference type="NCBI Taxonomy" id="1297617"/>
    <lineage>
        <taxon>Bacteria</taxon>
        <taxon>Bacillati</taxon>
        <taxon>Bacillota</taxon>
        <taxon>Clostridia</taxon>
        <taxon>Eubacteriales</taxon>
        <taxon>Intestinimonas</taxon>
    </lineage>
</organism>
<keyword evidence="3 12" id="KW-0963">Cytoplasm</keyword>
<evidence type="ECO:0000313" key="14">
    <source>
        <dbReference type="EMBL" id="ALP95300.1"/>
    </source>
</evidence>
<dbReference type="GO" id="GO:0051301">
    <property type="term" value="P:cell division"/>
    <property type="evidence" value="ECO:0007669"/>
    <property type="project" value="UniProtKB-KW"/>
</dbReference>
<dbReference type="HAMAP" id="MF_00111">
    <property type="entry name" value="MurA"/>
    <property type="match status" value="1"/>
</dbReference>
<dbReference type="Gene3D" id="3.65.10.10">
    <property type="entry name" value="Enolpyruvate transferase domain"/>
    <property type="match status" value="2"/>
</dbReference>
<dbReference type="EMBL" id="CP011307">
    <property type="protein sequence ID" value="ALP95300.1"/>
    <property type="molecule type" value="Genomic_DNA"/>
</dbReference>
<keyword evidence="8 12" id="KW-0131">Cell cycle</keyword>
<evidence type="ECO:0000256" key="1">
    <source>
        <dbReference type="ARBA" id="ARBA00004496"/>
    </source>
</evidence>
<dbReference type="GO" id="GO:0008360">
    <property type="term" value="P:regulation of cell shape"/>
    <property type="evidence" value="ECO:0007669"/>
    <property type="project" value="UniProtKB-KW"/>
</dbReference>
<reference evidence="15" key="2">
    <citation type="submission" date="2015-04" db="EMBL/GenBank/DDBJ databases">
        <title>A butyrogenic pathway from the amino acid lysine in a human gut commensal.</title>
        <authorList>
            <person name="de Vos W.M."/>
            <person name="Bui N.T.P."/>
            <person name="Plugge C.M."/>
            <person name="Ritari J."/>
        </authorList>
    </citation>
    <scope>NUCLEOTIDE SEQUENCE [LARGE SCALE GENOMIC DNA]</scope>
    <source>
        <strain evidence="15">AF211</strain>
    </source>
</reference>
<evidence type="ECO:0000259" key="13">
    <source>
        <dbReference type="Pfam" id="PF00275"/>
    </source>
</evidence>
<evidence type="ECO:0000256" key="6">
    <source>
        <dbReference type="ARBA" id="ARBA00022960"/>
    </source>
</evidence>
<comment type="catalytic activity">
    <reaction evidence="11 12">
        <text>phosphoenolpyruvate + UDP-N-acetyl-alpha-D-glucosamine = UDP-N-acetyl-3-O-(1-carboxyvinyl)-alpha-D-glucosamine + phosphate</text>
        <dbReference type="Rhea" id="RHEA:18681"/>
        <dbReference type="ChEBI" id="CHEBI:43474"/>
        <dbReference type="ChEBI" id="CHEBI:57705"/>
        <dbReference type="ChEBI" id="CHEBI:58702"/>
        <dbReference type="ChEBI" id="CHEBI:68483"/>
        <dbReference type="EC" id="2.5.1.7"/>
    </reaction>
</comment>
<comment type="caution">
    <text evidence="12">Lacks conserved residue(s) required for the propagation of feature annotation.</text>
</comment>
<dbReference type="Pfam" id="PF00275">
    <property type="entry name" value="EPSP_synthase"/>
    <property type="match status" value="1"/>
</dbReference>
<keyword evidence="12" id="KW-0670">Pyruvate</keyword>
<keyword evidence="7 12" id="KW-0573">Peptidoglycan synthesis</keyword>
<dbReference type="KEGG" id="ibu:IB211_02909"/>
<evidence type="ECO:0000256" key="10">
    <source>
        <dbReference type="ARBA" id="ARBA00038367"/>
    </source>
</evidence>
<comment type="function">
    <text evidence="12">Cell wall formation. Adds enolpyruvyl to UDP-N-acetylglucosamine.</text>
</comment>
<dbReference type="GO" id="GO:0071555">
    <property type="term" value="P:cell wall organization"/>
    <property type="evidence" value="ECO:0007669"/>
    <property type="project" value="UniProtKB-KW"/>
</dbReference>
<evidence type="ECO:0000313" key="15">
    <source>
        <dbReference type="Proteomes" id="UP000064844"/>
    </source>
</evidence>
<feature type="binding site" evidence="12">
    <location>
        <position position="338"/>
    </location>
    <ligand>
        <name>UDP-N-acetyl-alpha-D-glucosamine</name>
        <dbReference type="ChEBI" id="CHEBI:57705"/>
    </ligand>
</feature>
<dbReference type="NCBIfam" id="TIGR01072">
    <property type="entry name" value="murA"/>
    <property type="match status" value="1"/>
</dbReference>
<dbReference type="CDD" id="cd01555">
    <property type="entry name" value="UdpNAET"/>
    <property type="match status" value="1"/>
</dbReference>
<feature type="binding site" evidence="12">
    <location>
        <begin position="129"/>
        <end position="133"/>
    </location>
    <ligand>
        <name>UDP-N-acetyl-alpha-D-glucosamine</name>
        <dbReference type="ChEBI" id="CHEBI:57705"/>
    </ligand>
</feature>
<dbReference type="UniPathway" id="UPA00219"/>
<evidence type="ECO:0000256" key="8">
    <source>
        <dbReference type="ARBA" id="ARBA00023306"/>
    </source>
</evidence>
<accession>A0A0S2W7H0</accession>
<sequence>MRIEGAVLTKYVIHGGKPLYGDIEISGAKNAAVAIIPAALLVDGVCRIENIPQISDVTLILKILQELGADVRTVDRTTVDIDCTRVRNARVPDVMARKIRASYYFIGALLGRFGAAQVPPPGGCHLGARPIDQHIKGFVAMGADVDVRGGYINASAKDGRLQGAQVYLDIVSVGATMNIMLAAALADGMTVIENAAKEPHIVDLANFLNSMGADIMGAGTDVIKIRGVERLGGGVYSIIPDQIEAGTYMAAVAAAGGEVRIRNVIPKHLDCITAKLEEMGVEITEGDDSVLVRRDPARRLSRTNIKTLPYPGFPTDMQPQIAVALCLAEGTSVITEGVWDSRYRYVDEIHRLGAQIQVDGKVAVIEGVDRLTGAPVQACDLRAGAAMVIAGLAAHGTTEVDQIQYIERGYEDIVRKLSGLGADIRVVVTPEEEKAQASVG</sequence>
<reference evidence="14 15" key="1">
    <citation type="journal article" date="2015" name="Nat. Commun.">
        <title>Production of butyrate from lysine and the Amadori product fructoselysine by a human gut commensal.</title>
        <authorList>
            <person name="Bui T.P."/>
            <person name="Ritari J."/>
            <person name="Boeren S."/>
            <person name="de Waard P."/>
            <person name="Plugge C.M."/>
            <person name="de Vos W.M."/>
        </authorList>
    </citation>
    <scope>NUCLEOTIDE SEQUENCE [LARGE SCALE GENOMIC DNA]</scope>
    <source>
        <strain evidence="14 15">AF211</strain>
    </source>
</reference>
<dbReference type="InterPro" id="IPR001986">
    <property type="entry name" value="Enolpyruvate_Tfrase_dom"/>
</dbReference>
<dbReference type="GO" id="GO:0005737">
    <property type="term" value="C:cytoplasm"/>
    <property type="evidence" value="ECO:0007669"/>
    <property type="project" value="UniProtKB-SubCell"/>
</dbReference>
<evidence type="ECO:0000256" key="9">
    <source>
        <dbReference type="ARBA" id="ARBA00023316"/>
    </source>
</evidence>
<dbReference type="NCBIfam" id="NF009470">
    <property type="entry name" value="PRK12830.1"/>
    <property type="match status" value="1"/>
</dbReference>
<feature type="binding site" evidence="12">
    <location>
        <begin position="29"/>
        <end position="30"/>
    </location>
    <ligand>
        <name>phosphoenolpyruvate</name>
        <dbReference type="ChEBI" id="CHEBI:58702"/>
    </ligand>
</feature>
<evidence type="ECO:0000256" key="4">
    <source>
        <dbReference type="ARBA" id="ARBA00022618"/>
    </source>
</evidence>
<feature type="binding site" evidence="12">
    <location>
        <position position="100"/>
    </location>
    <ligand>
        <name>UDP-N-acetyl-alpha-D-glucosamine</name>
        <dbReference type="ChEBI" id="CHEBI:57705"/>
    </ligand>
</feature>
<keyword evidence="4 12" id="KW-0132">Cell division</keyword>
<keyword evidence="9 12" id="KW-0961">Cell wall biogenesis/degradation</keyword>
<dbReference type="InterPro" id="IPR050068">
    <property type="entry name" value="MurA_subfamily"/>
</dbReference>
<dbReference type="InterPro" id="IPR005750">
    <property type="entry name" value="UDP_GlcNAc_COvinyl_MurA"/>
</dbReference>
<dbReference type="EC" id="2.5.1.7" evidence="12"/>
<dbReference type="GO" id="GO:0019277">
    <property type="term" value="P:UDP-N-acetylgalactosamine biosynthetic process"/>
    <property type="evidence" value="ECO:0007669"/>
    <property type="project" value="InterPro"/>
</dbReference>
<feature type="active site" description="Proton donor" evidence="12">
    <location>
        <position position="124"/>
    </location>
</feature>
<dbReference type="PANTHER" id="PTHR43783">
    <property type="entry name" value="UDP-N-ACETYLGLUCOSAMINE 1-CARBOXYVINYLTRANSFERASE"/>
    <property type="match status" value="1"/>
</dbReference>
<comment type="pathway">
    <text evidence="2 12">Cell wall biogenesis; peptidoglycan biosynthesis.</text>
</comment>
<protein>
    <recommendedName>
        <fullName evidence="12">UDP-N-acetylglucosamine 1-carboxyvinyltransferase</fullName>
        <ecNumber evidence="12">2.5.1.7</ecNumber>
    </recommendedName>
    <alternativeName>
        <fullName evidence="12">Enoylpyruvate transferase</fullName>
    </alternativeName>
    <alternativeName>
        <fullName evidence="12">UDP-N-acetylglucosamine enolpyruvyl transferase</fullName>
        <shortName evidence="12">EPT</shortName>
    </alternativeName>
</protein>
<comment type="subcellular location">
    <subcellularLocation>
        <location evidence="1 12">Cytoplasm</location>
    </subcellularLocation>
</comment>
<keyword evidence="6 12" id="KW-0133">Cell shape</keyword>
<keyword evidence="15" id="KW-1185">Reference proteome</keyword>
<proteinExistence type="inferred from homology"/>
<dbReference type="PATRIC" id="fig|1297617.4.peg.2991"/>
<feature type="binding site" evidence="12">
    <location>
        <position position="316"/>
    </location>
    <ligand>
        <name>UDP-N-acetyl-alpha-D-glucosamine</name>
        <dbReference type="ChEBI" id="CHEBI:57705"/>
    </ligand>
</feature>
<evidence type="ECO:0000256" key="5">
    <source>
        <dbReference type="ARBA" id="ARBA00022679"/>
    </source>
</evidence>